<proteinExistence type="inferred from homology"/>
<dbReference type="RefSeq" id="XP_066919422.1">
    <property type="nucleotide sequence ID" value="XM_067063321.1"/>
</dbReference>
<organism evidence="7 8">
    <name type="scientific">Clytia hemisphaerica</name>
    <dbReference type="NCBI Taxonomy" id="252671"/>
    <lineage>
        <taxon>Eukaryota</taxon>
        <taxon>Metazoa</taxon>
        <taxon>Cnidaria</taxon>
        <taxon>Hydrozoa</taxon>
        <taxon>Hydroidolina</taxon>
        <taxon>Leptothecata</taxon>
        <taxon>Obeliida</taxon>
        <taxon>Clytiidae</taxon>
        <taxon>Clytia</taxon>
    </lineage>
</organism>
<keyword evidence="5" id="KW-0732">Signal</keyword>
<dbReference type="SUPFAM" id="SSF53448">
    <property type="entry name" value="Nucleotide-diphospho-sugar transferases"/>
    <property type="match status" value="1"/>
</dbReference>
<dbReference type="PANTHER" id="PTHR10730">
    <property type="entry name" value="PROCOLLAGEN-LYSINE,2-OXOGLUTARATE 5-DIOXYGENASE/GLYCOSYLTRANSFERASE 25 FAMILY MEMBER"/>
    <property type="match status" value="1"/>
</dbReference>
<comment type="similarity">
    <text evidence="1">Belongs to the glycosyltransferase 25 family.</text>
</comment>
<evidence type="ECO:0000256" key="3">
    <source>
        <dbReference type="ARBA" id="ARBA00022679"/>
    </source>
</evidence>
<dbReference type="GeneID" id="136806732"/>
<evidence type="ECO:0000313" key="8">
    <source>
        <dbReference type="Proteomes" id="UP000594262"/>
    </source>
</evidence>
<keyword evidence="2" id="KW-0328">Glycosyltransferase</keyword>
<dbReference type="Gene3D" id="3.90.550.10">
    <property type="entry name" value="Spore Coat Polysaccharide Biosynthesis Protein SpsA, Chain A"/>
    <property type="match status" value="1"/>
</dbReference>
<dbReference type="InterPro" id="IPR002654">
    <property type="entry name" value="Glyco_trans_25"/>
</dbReference>
<keyword evidence="3" id="KW-0808">Transferase</keyword>
<dbReference type="GO" id="GO:0050211">
    <property type="term" value="F:procollagen galactosyltransferase activity"/>
    <property type="evidence" value="ECO:0007669"/>
    <property type="project" value="TreeGrafter"/>
</dbReference>
<evidence type="ECO:0000259" key="6">
    <source>
        <dbReference type="Pfam" id="PF01755"/>
    </source>
</evidence>
<reference evidence="7" key="1">
    <citation type="submission" date="2021-01" db="UniProtKB">
        <authorList>
            <consortium name="EnsemblMetazoa"/>
        </authorList>
    </citation>
    <scope>IDENTIFICATION</scope>
</reference>
<feature type="compositionally biased region" description="Basic and acidic residues" evidence="4">
    <location>
        <begin position="582"/>
        <end position="592"/>
    </location>
</feature>
<dbReference type="CDD" id="cd06532">
    <property type="entry name" value="Glyco_transf_25"/>
    <property type="match status" value="1"/>
</dbReference>
<dbReference type="PANTHER" id="PTHR10730:SF53">
    <property type="entry name" value="GLYCOSYLTRANSFERASE 25 FAMILY MEMBER"/>
    <property type="match status" value="1"/>
</dbReference>
<feature type="domain" description="Glycosyl transferase family 25" evidence="6">
    <location>
        <begin position="321"/>
        <end position="513"/>
    </location>
</feature>
<feature type="chain" id="PRO_5029635245" description="Glycosyl transferase family 25 domain-containing protein" evidence="5">
    <location>
        <begin position="21"/>
        <end position="592"/>
    </location>
</feature>
<name>A0A7M6DP27_9CNID</name>
<dbReference type="OrthoDB" id="47375at2759"/>
<evidence type="ECO:0000256" key="5">
    <source>
        <dbReference type="SAM" id="SignalP"/>
    </source>
</evidence>
<feature type="signal peptide" evidence="5">
    <location>
        <begin position="1"/>
        <end position="20"/>
    </location>
</feature>
<dbReference type="InterPro" id="IPR029044">
    <property type="entry name" value="Nucleotide-diphossugar_trans"/>
</dbReference>
<evidence type="ECO:0000256" key="1">
    <source>
        <dbReference type="ARBA" id="ARBA00006721"/>
    </source>
</evidence>
<evidence type="ECO:0000256" key="4">
    <source>
        <dbReference type="SAM" id="MobiDB-lite"/>
    </source>
</evidence>
<protein>
    <recommendedName>
        <fullName evidence="6">Glycosyl transferase family 25 domain-containing protein</fullName>
    </recommendedName>
</protein>
<dbReference type="EnsemblMetazoa" id="CLYHEMT019235.1">
    <property type="protein sequence ID" value="CLYHEMP019235.1"/>
    <property type="gene ID" value="CLYHEMG019235"/>
</dbReference>
<dbReference type="Proteomes" id="UP000594262">
    <property type="component" value="Unplaced"/>
</dbReference>
<dbReference type="InterPro" id="IPR050757">
    <property type="entry name" value="Collagen_mod_GT25"/>
</dbReference>
<evidence type="ECO:0000313" key="7">
    <source>
        <dbReference type="EnsemblMetazoa" id="CLYHEMP019235.1"/>
    </source>
</evidence>
<feature type="region of interest" description="Disordered" evidence="4">
    <location>
        <begin position="561"/>
        <end position="592"/>
    </location>
</feature>
<evidence type="ECO:0000256" key="2">
    <source>
        <dbReference type="ARBA" id="ARBA00022676"/>
    </source>
</evidence>
<dbReference type="Pfam" id="PF01755">
    <property type="entry name" value="Glyco_transf_25"/>
    <property type="match status" value="1"/>
</dbReference>
<keyword evidence="8" id="KW-1185">Reference proteome</keyword>
<sequence>MIWPAIFGIFYFHFFSNVHCITKDPTVLVAINSRNDEHLLPTFFGYLEKLEYPKTRISILIQTDHNEDDTYELLSTWSTNVRHLYHKIQVSHKAEPLVYSDAQNSNHFTEQRYLMLLQLRQNAIQEARSQWADYVFFIDTDNFLTDPEILQHLIKERRTVIAPLLRATHPKETLYSNFWGETDKNGYYKRSENYPLILSQTTKGTFRVPMIHSAILIHLRDSNTDDIQLSPVPASYKGMIDDLLIFAFVIQKIAKLKFHICNKYTFGFMLVPSDAKLSLNDRRLQFTDAFVRKISEAHGEEIVRSPNIPHRFPKPTFAEFEEIFVINLKRRKNRFLHMRNSMRELGLKWTHFEAVDGNNLNKEWMEDLGVKPLTDYKDPTFNSSYVFRPITRGDVGCFLSHYYVWQEMVERNLDEVLILEDDVRFVSNFRKKLTKLMKTASSLEMKPEKDWDLLYLGREAKQTSESYVGETDKTLIFPKHSNWAIGYVLRLSGARKLLAGGEGFAKMVPVDEYLTIKFNKHEDKVLMKQYDTRDLIAISATNHLIEPTHLPMQDGYYSDTKNSLLIDGSKPPGNPQVDDDDHLQKKSTRTDL</sequence>
<dbReference type="Pfam" id="PF03452">
    <property type="entry name" value="Anp1"/>
    <property type="match status" value="1"/>
</dbReference>
<dbReference type="AlphaFoldDB" id="A0A7M6DP27"/>
<accession>A0A7M6DP27</accession>